<dbReference type="RefSeq" id="WP_244546033.1">
    <property type="nucleotide sequence ID" value="NZ_FOOA01000014.1"/>
</dbReference>
<comment type="caution">
    <text evidence="4">The sequence shown here is derived from an EMBL/GenBank/DDBJ whole genome shotgun (WGS) entry which is preliminary data.</text>
</comment>
<dbReference type="EMBL" id="JACIDO010000011">
    <property type="protein sequence ID" value="MBB3937680.1"/>
    <property type="molecule type" value="Genomic_DNA"/>
</dbReference>
<feature type="domain" description="Phage capsid-like C-terminal" evidence="3">
    <location>
        <begin position="198"/>
        <end position="466"/>
    </location>
</feature>
<dbReference type="Pfam" id="PF05065">
    <property type="entry name" value="Phage_capsid"/>
    <property type="match status" value="1"/>
</dbReference>
<dbReference type="InterPro" id="IPR054612">
    <property type="entry name" value="Phage_capsid-like_C"/>
</dbReference>
<organism evidence="4 5">
    <name type="scientific">Aureimonas phyllosphaerae</name>
    <dbReference type="NCBI Taxonomy" id="1166078"/>
    <lineage>
        <taxon>Bacteria</taxon>
        <taxon>Pseudomonadati</taxon>
        <taxon>Pseudomonadota</taxon>
        <taxon>Alphaproteobacteria</taxon>
        <taxon>Hyphomicrobiales</taxon>
        <taxon>Aurantimonadaceae</taxon>
        <taxon>Aureimonas</taxon>
    </lineage>
</organism>
<dbReference type="AlphaFoldDB" id="A0A7W6FWA4"/>
<gene>
    <name evidence="4" type="ORF">GGR05_003848</name>
</gene>
<proteinExistence type="predicted"/>
<feature type="region of interest" description="Disordered" evidence="2">
    <location>
        <begin position="184"/>
        <end position="206"/>
    </location>
</feature>
<evidence type="ECO:0000259" key="3">
    <source>
        <dbReference type="Pfam" id="PF05065"/>
    </source>
</evidence>
<comment type="subcellular location">
    <subcellularLocation>
        <location evidence="1">Virion</location>
    </subcellularLocation>
</comment>
<sequence length="474" mass="50551">MRNLFPALAMMAIALVALGLTNVDPAAAASFLPALTHPAGVSDVLMASVFALGAVSDPLAFERGRKNAAGGTGGEGDLASISQKLGLVTDKVREFAEDVKGKLEKGEQLSTSMKEQIDEALSGMNEMKSRVAELEQKGAREPGDGDVERKSLGQLVIDDEAFKTGGMTSSSRKSLRVQMSRKDITSGNGTVGTGRSPGNSLVPGDRQATIIAPPQRAMTIRDLVMPGETSAASIEYPQETGFVNNAAMVAEGATKPKSDLTFDLKTANVRTLAHIFKASRQIMDDAPALRTYIDGRATYGLQFKEEAQLLSGDGTGQNILGLIPQATPFAVPSGMAAVASMTAIDRLRIAILQVIIAEYPASAFVLNAIDWASIELTKDAGGNYIIGNPQDGTQPRLWNLPVVATQAMPQNRFLTGAFNMAAQIFDRLEIEVLLSTENADDFERNMMTIRAEERLAFAVYRPEAFVQGLVTPTP</sequence>
<evidence type="ECO:0000256" key="1">
    <source>
        <dbReference type="ARBA" id="ARBA00004328"/>
    </source>
</evidence>
<dbReference type="NCBIfam" id="TIGR01554">
    <property type="entry name" value="major_cap_HK97"/>
    <property type="match status" value="1"/>
</dbReference>
<dbReference type="Gene3D" id="3.30.2320.10">
    <property type="entry name" value="hypothetical protein PF0899 domain"/>
    <property type="match status" value="1"/>
</dbReference>
<evidence type="ECO:0000313" key="4">
    <source>
        <dbReference type="EMBL" id="MBB3937680.1"/>
    </source>
</evidence>
<name>A0A7W6FWA4_9HYPH</name>
<reference evidence="4 5" key="1">
    <citation type="submission" date="2020-08" db="EMBL/GenBank/DDBJ databases">
        <title>Genomic Encyclopedia of Type Strains, Phase IV (KMG-IV): sequencing the most valuable type-strain genomes for metagenomic binning, comparative biology and taxonomic classification.</title>
        <authorList>
            <person name="Goeker M."/>
        </authorList>
    </citation>
    <scope>NUCLEOTIDE SEQUENCE [LARGE SCALE GENOMIC DNA]</scope>
    <source>
        <strain evidence="4 5">DSM 25024</strain>
    </source>
</reference>
<evidence type="ECO:0000256" key="2">
    <source>
        <dbReference type="SAM" id="MobiDB-lite"/>
    </source>
</evidence>
<keyword evidence="5" id="KW-1185">Reference proteome</keyword>
<accession>A0A7W6FWA4</accession>
<evidence type="ECO:0000313" key="5">
    <source>
        <dbReference type="Proteomes" id="UP000531216"/>
    </source>
</evidence>
<dbReference type="Proteomes" id="UP000531216">
    <property type="component" value="Unassembled WGS sequence"/>
</dbReference>
<dbReference type="SUPFAM" id="SSF56563">
    <property type="entry name" value="Major capsid protein gp5"/>
    <property type="match status" value="1"/>
</dbReference>
<dbReference type="InterPro" id="IPR024455">
    <property type="entry name" value="Phage_capsid"/>
</dbReference>
<dbReference type="Gene3D" id="3.30.2400.10">
    <property type="entry name" value="Major capsid protein gp5"/>
    <property type="match status" value="1"/>
</dbReference>
<protein>
    <submittedName>
        <fullName evidence="4">HK97 family phage major capsid protein</fullName>
    </submittedName>
</protein>